<comment type="caution">
    <text evidence="1">The sequence shown here is derived from an EMBL/GenBank/DDBJ whole genome shotgun (WGS) entry which is preliminary data.</text>
</comment>
<evidence type="ECO:0000313" key="1">
    <source>
        <dbReference type="EMBL" id="OGI70592.1"/>
    </source>
</evidence>
<evidence type="ECO:0000313" key="2">
    <source>
        <dbReference type="Proteomes" id="UP000178059"/>
    </source>
</evidence>
<accession>A0A1F6VLY0</accession>
<name>A0A1F6VLY0_9BACT</name>
<organism evidence="1 2">
    <name type="scientific">Candidatus Nomurabacteria bacterium RIFCSPHIGHO2_01_FULL_42_16</name>
    <dbReference type="NCBI Taxonomy" id="1801743"/>
    <lineage>
        <taxon>Bacteria</taxon>
        <taxon>Candidatus Nomuraibacteriota</taxon>
    </lineage>
</organism>
<dbReference type="STRING" id="1801743.A2824_00245"/>
<dbReference type="Proteomes" id="UP000178059">
    <property type="component" value="Unassembled WGS sequence"/>
</dbReference>
<gene>
    <name evidence="1" type="ORF">A2824_00245</name>
</gene>
<proteinExistence type="predicted"/>
<reference evidence="1 2" key="1">
    <citation type="journal article" date="2016" name="Nat. Commun.">
        <title>Thousands of microbial genomes shed light on interconnected biogeochemical processes in an aquifer system.</title>
        <authorList>
            <person name="Anantharaman K."/>
            <person name="Brown C.T."/>
            <person name="Hug L.A."/>
            <person name="Sharon I."/>
            <person name="Castelle C.J."/>
            <person name="Probst A.J."/>
            <person name="Thomas B.C."/>
            <person name="Singh A."/>
            <person name="Wilkins M.J."/>
            <person name="Karaoz U."/>
            <person name="Brodie E.L."/>
            <person name="Williams K.H."/>
            <person name="Hubbard S.S."/>
            <person name="Banfield J.F."/>
        </authorList>
    </citation>
    <scope>NUCLEOTIDE SEQUENCE [LARGE SCALE GENOMIC DNA]</scope>
</reference>
<dbReference type="EMBL" id="MFTT01000002">
    <property type="protein sequence ID" value="OGI70592.1"/>
    <property type="molecule type" value="Genomic_DNA"/>
</dbReference>
<protein>
    <submittedName>
        <fullName evidence="1">Uncharacterized protein</fullName>
    </submittedName>
</protein>
<sequence length="692" mass="72569">MNKFSKNNVLKNIININSRNIFIFTLVIFSFVFLMPANKVNALSPAYDELYPIGNYPLVDSVYLRGGYQQVATNSDMLAITCDRRKAAMLVYVGATDKTYRLFGGSNLGCTDIATNTKDSVTNRIYDPISAPNGVWEEIILGGGGAQAAGPDGAVQFATPNVSGGFDLAGTASFLWNVLGNNILQIGGDPLNPGGELVVEDDVLWGGALDTGGETFEPTGANQPLASRGMIGYSSSLGKFRVSEDGGDYVDLLGEGSKWEYYGPGDKNIYQKDYGDVKLARDPDVTGVVTGPSLIFEAPSSAFVSPQIIDTGGDCAAGKSASGCLSDYNTANGTSYSFPSLDNHLSSYGCFPSDVGQTYFDIVSTTCEDKSGLSAYSADINDWGTSNTSATSCGSISLANLNSTNVGVGTNTSGTPDYNYVLIKKTYEVVSCVALGTTSYSVRNSDGDLEFRVPGIKRATLTQAGDLAIRDNALPTDITSLGAPGLSGTAKLDVAGPTLLNQLAVSAEASIGKLLHFFGFGSGDPNYPPVLSPSDSGIIYFDKGSATLGDGKFKVSEDGRPYVDLIRAGGWSLDGDDLTGTPSSPNEFIGTKNDFDFVVKTNDLERIRVKGKGGPGSLVGDPVGVGIGTNNPRTQLEVKRSFSVGDDLNDPGINVFLNNYGQGQAGSVPPLIVNGPYSADYLLSAPVAAFGF</sequence>
<dbReference type="AlphaFoldDB" id="A0A1F6VLY0"/>